<dbReference type="Proteomes" id="UP000635606">
    <property type="component" value="Unassembled WGS sequence"/>
</dbReference>
<reference evidence="1" key="1">
    <citation type="submission" date="2021-01" db="EMBL/GenBank/DDBJ databases">
        <title>Whole genome shotgun sequence of Virgisporangium ochraceum NBRC 16418.</title>
        <authorList>
            <person name="Komaki H."/>
            <person name="Tamura T."/>
        </authorList>
    </citation>
    <scope>NUCLEOTIDE SEQUENCE</scope>
    <source>
        <strain evidence="1">NBRC 16418</strain>
    </source>
</reference>
<organism evidence="1 2">
    <name type="scientific">Virgisporangium ochraceum</name>
    <dbReference type="NCBI Taxonomy" id="65505"/>
    <lineage>
        <taxon>Bacteria</taxon>
        <taxon>Bacillati</taxon>
        <taxon>Actinomycetota</taxon>
        <taxon>Actinomycetes</taxon>
        <taxon>Micromonosporales</taxon>
        <taxon>Micromonosporaceae</taxon>
        <taxon>Virgisporangium</taxon>
    </lineage>
</organism>
<evidence type="ECO:0000313" key="1">
    <source>
        <dbReference type="EMBL" id="GIJ65746.1"/>
    </source>
</evidence>
<accession>A0A8J3ZL38</accession>
<gene>
    <name evidence="1" type="ORF">Voc01_006630</name>
</gene>
<sequence>MQPADGHPLALRLRALRESRWPDLRVTQFHLAEAFGGEKPLSLSLISSWESTRSAALPPVHRLNQYSIFFATRRSVSGARARLLTEGELTPAERVERDVLYEELSRLRYPEDGSEPAVVRRPLAAPGDEIGGGPFHFVDQKPVTIVCSRLPAELRAELPYTDPRDPDYIRSFSYADNDALIELYGHVRAVNPTIAVNIRTADVLEEDDYTTHLVLLGGTDWNPVTADIQRRSNMPVLPGTRTSEDLYGGHFTVVDGADKGRIFAPILDETTPGERPILVEDVAHFFRGQNPYNRARTLTLCDGMFARGTYAAVRTLTDVRFRDRNERFLWDRFNGFEQFSVLARAVITPKGEVVTPDWTVEENRLHVWPLMDDEV</sequence>
<protein>
    <submittedName>
        <fullName evidence="1">Uncharacterized protein</fullName>
    </submittedName>
</protein>
<comment type="caution">
    <text evidence="1">The sequence shown here is derived from an EMBL/GenBank/DDBJ whole genome shotgun (WGS) entry which is preliminary data.</text>
</comment>
<proteinExistence type="predicted"/>
<keyword evidence="2" id="KW-1185">Reference proteome</keyword>
<evidence type="ECO:0000313" key="2">
    <source>
        <dbReference type="Proteomes" id="UP000635606"/>
    </source>
</evidence>
<name>A0A8J3ZL38_9ACTN</name>
<dbReference type="EMBL" id="BOPH01000009">
    <property type="protein sequence ID" value="GIJ65746.1"/>
    <property type="molecule type" value="Genomic_DNA"/>
</dbReference>
<dbReference type="AlphaFoldDB" id="A0A8J3ZL38"/>